<protein>
    <submittedName>
        <fullName evidence="1">Uncharacterized protein</fullName>
    </submittedName>
</protein>
<name>A0A8S1QTP0_9CILI</name>
<accession>A0A8S1QTP0</accession>
<organism evidence="1 2">
    <name type="scientific">Paramecium sonneborni</name>
    <dbReference type="NCBI Taxonomy" id="65129"/>
    <lineage>
        <taxon>Eukaryota</taxon>
        <taxon>Sar</taxon>
        <taxon>Alveolata</taxon>
        <taxon>Ciliophora</taxon>
        <taxon>Intramacronucleata</taxon>
        <taxon>Oligohymenophorea</taxon>
        <taxon>Peniculida</taxon>
        <taxon>Parameciidae</taxon>
        <taxon>Paramecium</taxon>
    </lineage>
</organism>
<dbReference type="EMBL" id="CAJJDN010000120">
    <property type="protein sequence ID" value="CAD8119136.1"/>
    <property type="molecule type" value="Genomic_DNA"/>
</dbReference>
<keyword evidence="2" id="KW-1185">Reference proteome</keyword>
<gene>
    <name evidence="1" type="ORF">PSON_ATCC_30995.1.T1200015</name>
</gene>
<comment type="caution">
    <text evidence="1">The sequence shown here is derived from an EMBL/GenBank/DDBJ whole genome shotgun (WGS) entry which is preliminary data.</text>
</comment>
<reference evidence="1" key="1">
    <citation type="submission" date="2021-01" db="EMBL/GenBank/DDBJ databases">
        <authorList>
            <consortium name="Genoscope - CEA"/>
            <person name="William W."/>
        </authorList>
    </citation>
    <scope>NUCLEOTIDE SEQUENCE</scope>
</reference>
<sequence length="97" mass="11380">MKPLKNDKYDIDEIRQEKEKQIIRAILGWQPSKIHSTSPLIQKDYYIKLPKTKKLSICSKEESQKQMLENLSDMESLIENSQNMVLGRVIDMDSLQN</sequence>
<evidence type="ECO:0000313" key="1">
    <source>
        <dbReference type="EMBL" id="CAD8119136.1"/>
    </source>
</evidence>
<dbReference type="AlphaFoldDB" id="A0A8S1QTP0"/>
<proteinExistence type="predicted"/>
<dbReference type="Proteomes" id="UP000692954">
    <property type="component" value="Unassembled WGS sequence"/>
</dbReference>
<evidence type="ECO:0000313" key="2">
    <source>
        <dbReference type="Proteomes" id="UP000692954"/>
    </source>
</evidence>